<protein>
    <submittedName>
        <fullName evidence="3">Uncharacterized protein</fullName>
    </submittedName>
</protein>
<feature type="signal peptide" evidence="1">
    <location>
        <begin position="1"/>
        <end position="21"/>
    </location>
</feature>
<keyword evidence="1" id="KW-0732">Signal</keyword>
<evidence type="ECO:0000313" key="3">
    <source>
        <dbReference type="WBParaSite" id="TREG1_116090.2"/>
    </source>
</evidence>
<accession>A0AA85IY48</accession>
<dbReference type="AlphaFoldDB" id="A0AA85IY48"/>
<dbReference type="Proteomes" id="UP000050795">
    <property type="component" value="Unassembled WGS sequence"/>
</dbReference>
<organism evidence="2 3">
    <name type="scientific">Trichobilharzia regenti</name>
    <name type="common">Nasal bird schistosome</name>
    <dbReference type="NCBI Taxonomy" id="157069"/>
    <lineage>
        <taxon>Eukaryota</taxon>
        <taxon>Metazoa</taxon>
        <taxon>Spiralia</taxon>
        <taxon>Lophotrochozoa</taxon>
        <taxon>Platyhelminthes</taxon>
        <taxon>Trematoda</taxon>
        <taxon>Digenea</taxon>
        <taxon>Strigeidida</taxon>
        <taxon>Schistosomatoidea</taxon>
        <taxon>Schistosomatidae</taxon>
        <taxon>Trichobilharzia</taxon>
    </lineage>
</organism>
<evidence type="ECO:0000313" key="2">
    <source>
        <dbReference type="Proteomes" id="UP000050795"/>
    </source>
</evidence>
<evidence type="ECO:0000256" key="1">
    <source>
        <dbReference type="SAM" id="SignalP"/>
    </source>
</evidence>
<name>A0AA85IY48_TRIRE</name>
<sequence>MRNLLIQALLSFLLLLSNNNASYSNKAIDDYLFCEDHGEVLMIELQTFVDPQNVEETIKPEILRLEHLYQSKWAKEFLEYKYRKAFEVDIALQSKSFGKLFAETSGNSKKDEVQTDVMKRDLMEVENAVNAIKADLQGLRTAAVNASNAYRKNLSE</sequence>
<reference evidence="2" key="1">
    <citation type="submission" date="2022-06" db="EMBL/GenBank/DDBJ databases">
        <authorList>
            <person name="Berger JAMES D."/>
            <person name="Berger JAMES D."/>
        </authorList>
    </citation>
    <scope>NUCLEOTIDE SEQUENCE [LARGE SCALE GENOMIC DNA]</scope>
</reference>
<proteinExistence type="predicted"/>
<feature type="chain" id="PRO_5041645536" evidence="1">
    <location>
        <begin position="22"/>
        <end position="156"/>
    </location>
</feature>
<dbReference type="WBParaSite" id="TREG1_116090.2">
    <property type="protein sequence ID" value="TREG1_116090.2"/>
    <property type="gene ID" value="TREG1_116090"/>
</dbReference>
<reference evidence="3" key="2">
    <citation type="submission" date="2023-11" db="UniProtKB">
        <authorList>
            <consortium name="WormBaseParasite"/>
        </authorList>
    </citation>
    <scope>IDENTIFICATION</scope>
</reference>
<keyword evidence="2" id="KW-1185">Reference proteome</keyword>